<feature type="region of interest" description="Disordered" evidence="16">
    <location>
        <begin position="18"/>
        <end position="59"/>
    </location>
</feature>
<feature type="transmembrane region" description="Helical" evidence="17">
    <location>
        <begin position="371"/>
        <end position="389"/>
    </location>
</feature>
<evidence type="ECO:0000313" key="21">
    <source>
        <dbReference type="EMBL" id="PRW39381.1"/>
    </source>
</evidence>
<keyword evidence="8" id="KW-0378">Hydrolase</keyword>
<feature type="transmembrane region" description="Helical" evidence="17">
    <location>
        <begin position="194"/>
        <end position="213"/>
    </location>
</feature>
<evidence type="ECO:0000256" key="6">
    <source>
        <dbReference type="ARBA" id="ARBA00022559"/>
    </source>
</evidence>
<feature type="compositionally biased region" description="Pro residues" evidence="16">
    <location>
        <begin position="692"/>
        <end position="725"/>
    </location>
</feature>
<evidence type="ECO:0000256" key="13">
    <source>
        <dbReference type="ARBA" id="ARBA00023136"/>
    </source>
</evidence>
<keyword evidence="22" id="KW-1185">Reference proteome</keyword>
<feature type="transmembrane region" description="Helical" evidence="17">
    <location>
        <begin position="342"/>
        <end position="365"/>
    </location>
</feature>
<feature type="compositionally biased region" description="Low complexity" evidence="16">
    <location>
        <begin position="44"/>
        <end position="56"/>
    </location>
</feature>
<evidence type="ECO:0000259" key="20">
    <source>
        <dbReference type="Pfam" id="PF16916"/>
    </source>
</evidence>
<dbReference type="Pfam" id="PF16916">
    <property type="entry name" value="ZT_dimer"/>
    <property type="match status" value="1"/>
</dbReference>
<dbReference type="GO" id="GO:0006979">
    <property type="term" value="P:response to oxidative stress"/>
    <property type="evidence" value="ECO:0007669"/>
    <property type="project" value="InterPro"/>
</dbReference>
<keyword evidence="13 17" id="KW-0472">Membrane</keyword>
<name>A0A2P6TJF9_CHLSO</name>
<keyword evidence="6 15" id="KW-0575">Peroxidase</keyword>
<organism evidence="21 22">
    <name type="scientific">Chlorella sorokiniana</name>
    <name type="common">Freshwater green alga</name>
    <dbReference type="NCBI Taxonomy" id="3076"/>
    <lineage>
        <taxon>Eukaryota</taxon>
        <taxon>Viridiplantae</taxon>
        <taxon>Chlorophyta</taxon>
        <taxon>core chlorophytes</taxon>
        <taxon>Trebouxiophyceae</taxon>
        <taxon>Chlorellales</taxon>
        <taxon>Chlorellaceae</taxon>
        <taxon>Chlorella clade</taxon>
        <taxon>Chlorella</taxon>
    </lineage>
</organism>
<dbReference type="SUPFAM" id="SSF51445">
    <property type="entry name" value="(Trans)glycosidases"/>
    <property type="match status" value="1"/>
</dbReference>
<evidence type="ECO:0000256" key="7">
    <source>
        <dbReference type="ARBA" id="ARBA00022692"/>
    </source>
</evidence>
<dbReference type="NCBIfam" id="TIGR01297">
    <property type="entry name" value="CDF"/>
    <property type="match status" value="2"/>
</dbReference>
<dbReference type="InterPro" id="IPR027470">
    <property type="entry name" value="Cation_efflux_CTD"/>
</dbReference>
<proteinExistence type="inferred from homology"/>
<dbReference type="InterPro" id="IPR036249">
    <property type="entry name" value="Thioredoxin-like_sf"/>
</dbReference>
<dbReference type="PROSITE" id="PS51355">
    <property type="entry name" value="GLUTATHIONE_PEROXID_3"/>
    <property type="match status" value="1"/>
</dbReference>
<feature type="compositionally biased region" description="Basic residues" evidence="16">
    <location>
        <begin position="220"/>
        <end position="238"/>
    </location>
</feature>
<keyword evidence="12" id="KW-0406">Ion transport</keyword>
<dbReference type="InterPro" id="IPR050681">
    <property type="entry name" value="CDF/SLC30A"/>
</dbReference>
<feature type="domain" description="Cation efflux protein transmembrane" evidence="19">
    <location>
        <begin position="92"/>
        <end position="403"/>
    </location>
</feature>
<reference evidence="21 22" key="1">
    <citation type="journal article" date="2018" name="Plant J.">
        <title>Genome sequences of Chlorella sorokiniana UTEX 1602 and Micractinium conductrix SAG 241.80: implications to maltose excretion by a green alga.</title>
        <authorList>
            <person name="Arriola M.B."/>
            <person name="Velmurugan N."/>
            <person name="Zhang Y."/>
            <person name="Plunkett M.H."/>
            <person name="Hondzo H."/>
            <person name="Barney B.M."/>
        </authorList>
    </citation>
    <scope>NUCLEOTIDE SEQUENCE [LARGE SCALE GENOMIC DNA]</scope>
    <source>
        <strain evidence="22">UTEX 1602</strain>
    </source>
</reference>
<dbReference type="SUPFAM" id="SSF161111">
    <property type="entry name" value="Cation efflux protein transmembrane domain-like"/>
    <property type="match status" value="1"/>
</dbReference>
<comment type="similarity">
    <text evidence="3 15">Belongs to the glutathione peroxidase family.</text>
</comment>
<keyword evidence="9" id="KW-0862">Zinc</keyword>
<dbReference type="CDD" id="cd00340">
    <property type="entry name" value="GSH_Peroxidase"/>
    <property type="match status" value="1"/>
</dbReference>
<keyword evidence="11 15" id="KW-0560">Oxidoreductase</keyword>
<dbReference type="SUPFAM" id="SSF52833">
    <property type="entry name" value="Thioredoxin-like"/>
    <property type="match status" value="1"/>
</dbReference>
<feature type="domain" description="Glycoside hydrolase family 5" evidence="18">
    <location>
        <begin position="770"/>
        <end position="1008"/>
    </location>
</feature>
<dbReference type="GO" id="GO:0005886">
    <property type="term" value="C:plasma membrane"/>
    <property type="evidence" value="ECO:0007669"/>
    <property type="project" value="TreeGrafter"/>
</dbReference>
<dbReference type="GO" id="GO:0000272">
    <property type="term" value="P:polysaccharide catabolic process"/>
    <property type="evidence" value="ECO:0007669"/>
    <property type="project" value="InterPro"/>
</dbReference>
<dbReference type="InterPro" id="IPR017853">
    <property type="entry name" value="GH"/>
</dbReference>
<protein>
    <recommendedName>
        <fullName evidence="15">Glutathione peroxidase</fullName>
    </recommendedName>
</protein>
<feature type="region of interest" description="Disordered" evidence="16">
    <location>
        <begin position="271"/>
        <end position="315"/>
    </location>
</feature>
<evidence type="ECO:0000256" key="17">
    <source>
        <dbReference type="SAM" id="Phobius"/>
    </source>
</evidence>
<dbReference type="InterPro" id="IPR058533">
    <property type="entry name" value="Cation_efflux_TM"/>
</dbReference>
<dbReference type="PANTHER" id="PTHR11562:SF17">
    <property type="entry name" value="RE54080P-RELATED"/>
    <property type="match status" value="1"/>
</dbReference>
<evidence type="ECO:0000256" key="12">
    <source>
        <dbReference type="ARBA" id="ARBA00023065"/>
    </source>
</evidence>
<evidence type="ECO:0000256" key="14">
    <source>
        <dbReference type="ARBA" id="ARBA00023295"/>
    </source>
</evidence>
<dbReference type="Pfam" id="PF01545">
    <property type="entry name" value="Cation_efflux"/>
    <property type="match status" value="1"/>
</dbReference>
<feature type="region of interest" description="Disordered" evidence="16">
    <location>
        <begin position="689"/>
        <end position="727"/>
    </location>
</feature>
<evidence type="ECO:0000256" key="1">
    <source>
        <dbReference type="ARBA" id="ARBA00004141"/>
    </source>
</evidence>
<dbReference type="Pfam" id="PF00255">
    <property type="entry name" value="GSHPx"/>
    <property type="match status" value="1"/>
</dbReference>
<keyword evidence="14" id="KW-0326">Glycosidase</keyword>
<evidence type="ECO:0000256" key="9">
    <source>
        <dbReference type="ARBA" id="ARBA00022906"/>
    </source>
</evidence>
<keyword evidence="9" id="KW-0864">Zinc transport</keyword>
<dbReference type="GO" id="GO:0005385">
    <property type="term" value="F:zinc ion transmembrane transporter activity"/>
    <property type="evidence" value="ECO:0007669"/>
    <property type="project" value="TreeGrafter"/>
</dbReference>
<comment type="subcellular location">
    <subcellularLocation>
        <location evidence="1">Membrane</location>
        <topology evidence="1">Multi-pass membrane protein</topology>
    </subcellularLocation>
</comment>
<evidence type="ECO:0000256" key="15">
    <source>
        <dbReference type="RuleBase" id="RU000499"/>
    </source>
</evidence>
<evidence type="ECO:0000256" key="8">
    <source>
        <dbReference type="ARBA" id="ARBA00022801"/>
    </source>
</evidence>
<gene>
    <name evidence="21" type="ORF">C2E21_7049</name>
</gene>
<feature type="compositionally biased region" description="Low complexity" evidence="16">
    <location>
        <begin position="284"/>
        <end position="308"/>
    </location>
</feature>
<keyword evidence="10 17" id="KW-1133">Transmembrane helix</keyword>
<dbReference type="PRINTS" id="PR01011">
    <property type="entry name" value="GLUTPROXDASE"/>
</dbReference>
<comment type="similarity">
    <text evidence="4">Belongs to the cation diffusion facilitator (CDF) transporter (TC 2.A.4) family. SLC30A subfamily.</text>
</comment>
<evidence type="ECO:0000259" key="18">
    <source>
        <dbReference type="Pfam" id="PF00150"/>
    </source>
</evidence>
<feature type="region of interest" description="Disordered" evidence="16">
    <location>
        <begin position="220"/>
        <end position="249"/>
    </location>
</feature>
<accession>A0A2P6TJF9</accession>
<dbReference type="InterPro" id="IPR001547">
    <property type="entry name" value="Glyco_hydro_5"/>
</dbReference>
<feature type="transmembrane region" description="Helical" evidence="17">
    <location>
        <begin position="125"/>
        <end position="142"/>
    </location>
</feature>
<comment type="similarity">
    <text evidence="2">Belongs to the glycosyl hydrolase 5 (cellulase A) family.</text>
</comment>
<comment type="caution">
    <text evidence="21">The sequence shown here is derived from an EMBL/GenBank/DDBJ whole genome shotgun (WGS) entry which is preliminary data.</text>
</comment>
<dbReference type="SUPFAM" id="SSF160240">
    <property type="entry name" value="Cation efflux protein cytoplasmic domain-like"/>
    <property type="match status" value="1"/>
</dbReference>
<keyword evidence="7 17" id="KW-0812">Transmembrane</keyword>
<dbReference type="AlphaFoldDB" id="A0A2P6TJF9"/>
<dbReference type="PANTHER" id="PTHR11562">
    <property type="entry name" value="CATION EFFLUX PROTEIN/ ZINC TRANSPORTER"/>
    <property type="match status" value="1"/>
</dbReference>
<evidence type="ECO:0000256" key="3">
    <source>
        <dbReference type="ARBA" id="ARBA00006926"/>
    </source>
</evidence>
<dbReference type="OrthoDB" id="513167at2759"/>
<evidence type="ECO:0000313" key="22">
    <source>
        <dbReference type="Proteomes" id="UP000239899"/>
    </source>
</evidence>
<feature type="domain" description="Cation efflux protein cytoplasmic" evidence="20">
    <location>
        <begin position="408"/>
        <end position="479"/>
    </location>
</feature>
<dbReference type="Gene3D" id="1.20.1510.10">
    <property type="entry name" value="Cation efflux protein transmembrane domain"/>
    <property type="match status" value="2"/>
</dbReference>
<feature type="transmembrane region" description="Helical" evidence="17">
    <location>
        <begin position="92"/>
        <end position="113"/>
    </location>
</feature>
<dbReference type="InterPro" id="IPR027469">
    <property type="entry name" value="Cation_efflux_TMD_sf"/>
</dbReference>
<dbReference type="EMBL" id="LHPG02000014">
    <property type="protein sequence ID" value="PRW39381.1"/>
    <property type="molecule type" value="Genomic_DNA"/>
</dbReference>
<dbReference type="GO" id="GO:0004553">
    <property type="term" value="F:hydrolase activity, hydrolyzing O-glycosyl compounds"/>
    <property type="evidence" value="ECO:0007669"/>
    <property type="project" value="InterPro"/>
</dbReference>
<evidence type="ECO:0000256" key="2">
    <source>
        <dbReference type="ARBA" id="ARBA00005641"/>
    </source>
</evidence>
<dbReference type="Gene3D" id="3.20.20.80">
    <property type="entry name" value="Glycosidases"/>
    <property type="match status" value="1"/>
</dbReference>
<evidence type="ECO:0000256" key="16">
    <source>
        <dbReference type="SAM" id="MobiDB-lite"/>
    </source>
</evidence>
<dbReference type="STRING" id="3076.A0A2P6TJF9"/>
<feature type="transmembrane region" description="Helical" evidence="17">
    <location>
        <begin position="510"/>
        <end position="533"/>
    </location>
</feature>
<dbReference type="InterPro" id="IPR036837">
    <property type="entry name" value="Cation_efflux_CTD_sf"/>
</dbReference>
<dbReference type="Pfam" id="PF00150">
    <property type="entry name" value="Cellulase"/>
    <property type="match status" value="1"/>
</dbReference>
<feature type="transmembrane region" description="Helical" evidence="17">
    <location>
        <begin position="154"/>
        <end position="174"/>
    </location>
</feature>
<sequence>MAPAPHAALSAILQGGSAGGSYDDGAPSEPPSPLLRDGCTLLDPTPSGSRGPASAAPSPPNGLLGSGAGLCRLACGATAEESADSKRMQRKLIAALCLAFLFMLVEVAGGIYAHSLAIITDAAHLLSDVSGFAVAVLAAIWAKRRASAPFSFGYHRVEVLGALASVMMVWVITLNLLAEAIHRLIEPEPVNGKVMFIVAVIGVAVNVLMMLVLGHHHHGHACSGHSHSHGPAHAHAHHGSCGGGSGADSEDEAEGDYVLSAFLPILGAAGAQRSDAGDPDQHAKQAQQAQQQARAKQQRQAKQQEQHQLVGGGEGAEGDAALAALKGQACGHGHDNMNMRGAIIHVIGDFVQSIGVAVAGALIWWHQDDPRWHIADPICTFLFAILVLWTTKAITKDIFAVLMQRAPAGVDVEAVRRALGQVQGVQAVEDLHIWSLTPGIPLLSAHVAIAKGADAAAVVRDVERLCRQSLGIEHTTIQPVPAGSTRLESVQAAGELRGHRDAMLRTRAPLLLLLLGSLAAVRHASAAVGTLLADRVIFSGKLASGMGDSSYKGGRLADLTGAAAGGGVAATFNPKPGAGLQFYFSTGAIDASKHAGLAFKIAADTQFAVNGGITVGVQVAPGTPKGVPLKNYLADGKVGPAWQAVFVPLADLGAGTSLSRTLSVYWQGGTAQQAAMYIQGVTLAALPLPAVRKPPPSSPSPSPSPKPSPSPSPKPSPPPGPPLPTHPYSLYTDGAAIKWKNGTRFSGRGCNIQDTRSCVACVGQQNASEVIRRMDFAITSMGARMFRLDMETYGAGDEALQWCYPNCNVDAAYLNDLDTIVTWVANKHPGVQVLLAAWNSKRGWGATDLEWPTATTIALWRTVVTKLGKHPHVWWGVTNEPEYNFDGAQDAQVWQAMNAAVAAIRATEKDLGQYPHIITVQGTRAWARPLEYYVTHPITAGSGVNVAYETHPYNPAADFASLWVKPAQKLPVYIGEFGPVDGSMTSADAETLMQTANSLGIPWTAWTLHMRCPPNLLQDLNSRERLQPAAVCRAVTRKPLRSRRVTGTMGISFSTPSSDATNFHQLSALDIDKQAVDFASLDGKVVLDFKALKEKYADKGLVIMAFPCNQFGFQEPGTNAEIKKFAADRGFTGEGTLLMDKVKVNGAAASPVFQFLKVASGDTGPIMWNFAKFLVRKNGTVYGRFGVRTLPSELIPQIEECLALEQ</sequence>
<keyword evidence="5" id="KW-0813">Transport</keyword>
<dbReference type="InterPro" id="IPR000889">
    <property type="entry name" value="Glutathione_peroxidase"/>
</dbReference>
<dbReference type="Gene3D" id="3.40.30.10">
    <property type="entry name" value="Glutaredoxin"/>
    <property type="match status" value="1"/>
</dbReference>
<dbReference type="GO" id="GO:0004601">
    <property type="term" value="F:peroxidase activity"/>
    <property type="evidence" value="ECO:0007669"/>
    <property type="project" value="UniProtKB-KW"/>
</dbReference>
<evidence type="ECO:0000259" key="19">
    <source>
        <dbReference type="Pfam" id="PF01545"/>
    </source>
</evidence>
<dbReference type="Proteomes" id="UP000239899">
    <property type="component" value="Unassembled WGS sequence"/>
</dbReference>
<evidence type="ECO:0000256" key="5">
    <source>
        <dbReference type="ARBA" id="ARBA00022448"/>
    </source>
</evidence>
<evidence type="ECO:0000256" key="11">
    <source>
        <dbReference type="ARBA" id="ARBA00023002"/>
    </source>
</evidence>
<dbReference type="InterPro" id="IPR002524">
    <property type="entry name" value="Cation_efflux"/>
</dbReference>
<evidence type="ECO:0000256" key="10">
    <source>
        <dbReference type="ARBA" id="ARBA00022989"/>
    </source>
</evidence>
<evidence type="ECO:0000256" key="4">
    <source>
        <dbReference type="ARBA" id="ARBA00008873"/>
    </source>
</evidence>